<dbReference type="PROSITE" id="PS50932">
    <property type="entry name" value="HTH_LACI_2"/>
    <property type="match status" value="1"/>
</dbReference>
<organism evidence="6 7">
    <name type="scientific">Peribacillus muralis</name>
    <dbReference type="NCBI Taxonomy" id="264697"/>
    <lineage>
        <taxon>Bacteria</taxon>
        <taxon>Bacillati</taxon>
        <taxon>Bacillota</taxon>
        <taxon>Bacilli</taxon>
        <taxon>Bacillales</taxon>
        <taxon>Bacillaceae</taxon>
        <taxon>Peribacillus</taxon>
    </lineage>
</organism>
<evidence type="ECO:0000313" key="7">
    <source>
        <dbReference type="Proteomes" id="UP000077926"/>
    </source>
</evidence>
<reference evidence="6 7" key="1">
    <citation type="submission" date="2016-08" db="EMBL/GenBank/DDBJ databases">
        <title>Complete genome sequence of Bacillus muralis G25-68, a strain with toxicity to nematodes.</title>
        <authorList>
            <person name="Zheng Z."/>
        </authorList>
    </citation>
    <scope>NUCLEOTIDE SEQUENCE [LARGE SCALE GENOMIC DNA]</scope>
    <source>
        <strain evidence="6 7">G25-68</strain>
    </source>
</reference>
<proteinExistence type="predicted"/>
<dbReference type="Proteomes" id="UP000077926">
    <property type="component" value="Chromosome"/>
</dbReference>
<evidence type="ECO:0000256" key="3">
    <source>
        <dbReference type="ARBA" id="ARBA00023125"/>
    </source>
</evidence>
<dbReference type="Gene3D" id="1.10.260.40">
    <property type="entry name" value="lambda repressor-like DNA-binding domains"/>
    <property type="match status" value="1"/>
</dbReference>
<dbReference type="EMBL" id="CP017080">
    <property type="protein sequence ID" value="AOH54705.1"/>
    <property type="molecule type" value="Genomic_DNA"/>
</dbReference>
<dbReference type="CDD" id="cd06267">
    <property type="entry name" value="PBP1_LacI_sugar_binding-like"/>
    <property type="match status" value="1"/>
</dbReference>
<dbReference type="KEGG" id="bmur:ABE28_010120"/>
<dbReference type="PANTHER" id="PTHR30146">
    <property type="entry name" value="LACI-RELATED TRANSCRIPTIONAL REPRESSOR"/>
    <property type="match status" value="1"/>
</dbReference>
<dbReference type="Gene3D" id="3.40.50.2300">
    <property type="match status" value="2"/>
</dbReference>
<keyword evidence="4" id="KW-0804">Transcription</keyword>
<name>A0A1B3XNC4_9BACI</name>
<dbReference type="AlphaFoldDB" id="A0A1B3XNC4"/>
<dbReference type="InterPro" id="IPR010982">
    <property type="entry name" value="Lambda_DNA-bd_dom_sf"/>
</dbReference>
<keyword evidence="2" id="KW-0805">Transcription regulation</keyword>
<dbReference type="Pfam" id="PF00532">
    <property type="entry name" value="Peripla_BP_1"/>
    <property type="match status" value="1"/>
</dbReference>
<keyword evidence="7" id="KW-1185">Reference proteome</keyword>
<sequence>MESKPNIQDVANLANVSIATVSRVINNQGGVRKVTEERILKAIKELGYIRSAAARTMKLKETNTIGVIVPDIKNPFFPLVMAGIEQKAREKEYFTILSSTNESPKIEEEIVKNFIERGVDGVIITTANENGDHLKLLEEQGIPVVAVDRSIKKLEVDTVLVDNKKGAYQAVQQLILQGHEKISIICGPLNTTPGLERYLGYQQALADYKIDLDDRYVIQGDFGEQSGYQCTEKLFGLDEKPTAIFSSNNMMTIGCMKALEDLNWRLGSEVSFIGFDDVDIATFLNPKLSVVARPMNSIGEIAFLLLHERIGLKGNLPKREYSLAPELKIRQSCRLVNQTF</sequence>
<dbReference type="Pfam" id="PF00356">
    <property type="entry name" value="LacI"/>
    <property type="match status" value="1"/>
</dbReference>
<dbReference type="STRING" id="264697.ABE28_010120"/>
<dbReference type="PROSITE" id="PS00356">
    <property type="entry name" value="HTH_LACI_1"/>
    <property type="match status" value="1"/>
</dbReference>
<evidence type="ECO:0000313" key="6">
    <source>
        <dbReference type="EMBL" id="AOH54705.1"/>
    </source>
</evidence>
<evidence type="ECO:0000259" key="5">
    <source>
        <dbReference type="PROSITE" id="PS50932"/>
    </source>
</evidence>
<keyword evidence="3" id="KW-0238">DNA-binding</keyword>
<dbReference type="GO" id="GO:0000976">
    <property type="term" value="F:transcription cis-regulatory region binding"/>
    <property type="evidence" value="ECO:0007669"/>
    <property type="project" value="TreeGrafter"/>
</dbReference>
<dbReference type="CDD" id="cd01392">
    <property type="entry name" value="HTH_LacI"/>
    <property type="match status" value="1"/>
</dbReference>
<evidence type="ECO:0000256" key="4">
    <source>
        <dbReference type="ARBA" id="ARBA00023163"/>
    </source>
</evidence>
<keyword evidence="1" id="KW-0678">Repressor</keyword>
<dbReference type="SMART" id="SM00354">
    <property type="entry name" value="HTH_LACI"/>
    <property type="match status" value="1"/>
</dbReference>
<dbReference type="GO" id="GO:0003700">
    <property type="term" value="F:DNA-binding transcription factor activity"/>
    <property type="evidence" value="ECO:0007669"/>
    <property type="project" value="TreeGrafter"/>
</dbReference>
<evidence type="ECO:0000256" key="2">
    <source>
        <dbReference type="ARBA" id="ARBA00023015"/>
    </source>
</evidence>
<protein>
    <submittedName>
        <fullName evidence="6">LacI family transcriptional regulator</fullName>
    </submittedName>
</protein>
<dbReference type="RefSeq" id="WP_064466192.1">
    <property type="nucleotide sequence ID" value="NZ_CP017080.1"/>
</dbReference>
<dbReference type="OrthoDB" id="1639518at2"/>
<gene>
    <name evidence="6" type="ORF">ABE28_010120</name>
</gene>
<dbReference type="PRINTS" id="PR00036">
    <property type="entry name" value="HTHLACI"/>
</dbReference>
<dbReference type="InterPro" id="IPR001761">
    <property type="entry name" value="Peripla_BP/Lac1_sug-bd_dom"/>
</dbReference>
<dbReference type="InterPro" id="IPR000843">
    <property type="entry name" value="HTH_LacI"/>
</dbReference>
<dbReference type="InterPro" id="IPR028082">
    <property type="entry name" value="Peripla_BP_I"/>
</dbReference>
<evidence type="ECO:0000256" key="1">
    <source>
        <dbReference type="ARBA" id="ARBA00022491"/>
    </source>
</evidence>
<dbReference type="SUPFAM" id="SSF53822">
    <property type="entry name" value="Periplasmic binding protein-like I"/>
    <property type="match status" value="1"/>
</dbReference>
<accession>A0A1B3XNC4</accession>
<dbReference type="PANTHER" id="PTHR30146:SF148">
    <property type="entry name" value="HTH-TYPE TRANSCRIPTIONAL REPRESSOR PURR-RELATED"/>
    <property type="match status" value="1"/>
</dbReference>
<dbReference type="SUPFAM" id="SSF47413">
    <property type="entry name" value="lambda repressor-like DNA-binding domains"/>
    <property type="match status" value="1"/>
</dbReference>
<feature type="domain" description="HTH lacI-type" evidence="5">
    <location>
        <begin position="5"/>
        <end position="59"/>
    </location>
</feature>